<evidence type="ECO:0000313" key="1">
    <source>
        <dbReference type="EMBL" id="SZX62926.1"/>
    </source>
</evidence>
<protein>
    <submittedName>
        <fullName evidence="1">Uncharacterized protein</fullName>
    </submittedName>
</protein>
<dbReference type="Proteomes" id="UP000256970">
    <property type="component" value="Unassembled WGS sequence"/>
</dbReference>
<keyword evidence="2" id="KW-1185">Reference proteome</keyword>
<accession>A0A383VEW7</accession>
<gene>
    <name evidence="1" type="ORF">BQ4739_LOCUS3500</name>
</gene>
<sequence>MSSIKWLCRVADEEAFAAASAAVLAVPNVPPAAVRMLTAAGVRVSNAAVMAAALKQQLGAEDWVCARVQQLLHMATLAAQLRSPAGTLQIAAAVATAAAGAAAAGAAAAGAAAAGAAGQAPLLGLLDLCDVDGQYVELPWLLLYFMHPMHMPDLLRMALNQRDEAIATAVAGYLVCEDTDLCDRAYDPLEGDQEFYKVSLLDDQQGAQQPDAAAQLQRQQAVKVQLLASRSQQLQQVSPQLLNELLLLAAARQHSRLIEQLLLLPGAQQLHSSTVAALLRRAVCSHSNKLHPREQQLELLCQLPAAADIRAEQLAGLLLEAVTRQQLMSTYLLQDLPAAAQLSSAQVKAIALPAVRSGWWTVLGGGPLDGLLHQLTPQHYYELLHEAVLVATFAGAGMLHMWCGAHCGAPVPASMDEALTNLAEPAASDALEVIKVLCIHEAAVDVAHEHVEQLLLTAAALGNAGALAVLSKHMSGVPGVEKETHLQLLETALQLRNSSVAQVAAARLWLGVDWDGISEAVMGLVRTDDRQQLHRVGSTMRMGWASKCMYEVLQMALQLRRGGLVACLLSKRWSSPPAAAGGSLSAKHLTADDVAHLLRLAVRNSCHRAVQQLLQLPAAACLPYGGLMLVEEERSMLGKLQQACGSSAAVWWSRRSRWAVLVPLRPPPQHQQCSSVQQTQPADQQQLAQLAGPQQQAQLELDVDSLLEAMMSGQHPSSTARAMLLRVGAAPRASSSLSDEEWHEVWEVHDLLKAAVEQVPAGQLQQAWVALLAQSQFVAHVLEEDADLLPDPRIELLLAAVHAACVSSWTASLRVLCQAWPDVSSKGAYQMTAAAVQLGCLPVLQLLLTVPAVQALTAGEVTSLLRWGIHSSSRGVLGDTKACVLYGSSTCTQPPPPGCTAAHAEVFAAVCKLPAVQQVAGVQLVGLLLRAMQQGNVEAVQQLCRLAGAQQLDTALVRGCLCFARVVGSRPGREAVVGALCSLSGAQGLRAADVGELLQLYGGVDALMGWAAAESEEAGVEPAEVRLTRAL</sequence>
<name>A0A383VEW7_TETOB</name>
<reference evidence="1 2" key="1">
    <citation type="submission" date="2016-10" db="EMBL/GenBank/DDBJ databases">
        <authorList>
            <person name="Cai Z."/>
        </authorList>
    </citation>
    <scope>NUCLEOTIDE SEQUENCE [LARGE SCALE GENOMIC DNA]</scope>
</reference>
<dbReference type="EMBL" id="FNXT01000270">
    <property type="protein sequence ID" value="SZX62926.1"/>
    <property type="molecule type" value="Genomic_DNA"/>
</dbReference>
<evidence type="ECO:0000313" key="2">
    <source>
        <dbReference type="Proteomes" id="UP000256970"/>
    </source>
</evidence>
<dbReference type="AlphaFoldDB" id="A0A383VEW7"/>
<proteinExistence type="predicted"/>
<organism evidence="1 2">
    <name type="scientific">Tetradesmus obliquus</name>
    <name type="common">Green alga</name>
    <name type="synonym">Acutodesmus obliquus</name>
    <dbReference type="NCBI Taxonomy" id="3088"/>
    <lineage>
        <taxon>Eukaryota</taxon>
        <taxon>Viridiplantae</taxon>
        <taxon>Chlorophyta</taxon>
        <taxon>core chlorophytes</taxon>
        <taxon>Chlorophyceae</taxon>
        <taxon>CS clade</taxon>
        <taxon>Sphaeropleales</taxon>
        <taxon>Scenedesmaceae</taxon>
        <taxon>Tetradesmus</taxon>
    </lineage>
</organism>